<dbReference type="AlphaFoldDB" id="A0A9Q0YKX6"/>
<sequence length="403" mass="46311">MAKRTRETRTYFALIIFIPFHCFVAETNITFERDPPNYIVFEGNPVFLVCEVEINDPVVINHDGIAIVEDSTLRGSSSKYTFLRHTRNNEYILKINRVERSDSGIYVCRGGILIVKQLNLEVYYHPSSAPLCTSSHDASKYFFEDMLNKEFEFNCTVEDGNPQSEVLIFQEFGKRERMALNAIVVNKNEGINPRRMVTFSSKLNVSFNNSSFICDVRQEIPPDLEVNDYRRVCFYGPMTFISNFQTFVSPRNLTIKEGDSKILFCYSNVQSADKKWMTNVTEGVEMEMIERGKETSLTLSVVEGFEYEIVTLVCESSFENRYSSATVQIHITREKSKNCSAVLVPLIVILFILMMVVVIFAFREICSKFVTKSSFGREDHDLRIEETVDDTAGKLMKNETEVL</sequence>
<reference evidence="3" key="1">
    <citation type="submission" date="2021-10" db="EMBL/GenBank/DDBJ databases">
        <title>Tropical sea cucumber genome reveals ecological adaptation and Cuvierian tubules defense mechanism.</title>
        <authorList>
            <person name="Chen T."/>
        </authorList>
    </citation>
    <scope>NUCLEOTIDE SEQUENCE</scope>
    <source>
        <strain evidence="3">Nanhai2018</strain>
        <tissue evidence="3">Muscle</tissue>
    </source>
</reference>
<proteinExistence type="predicted"/>
<gene>
    <name evidence="3" type="ORF">HOLleu_39508</name>
</gene>
<dbReference type="CDD" id="cd00096">
    <property type="entry name" value="Ig"/>
    <property type="match status" value="1"/>
</dbReference>
<keyword evidence="4" id="KW-1185">Reference proteome</keyword>
<name>A0A9Q0YKX6_HOLLE</name>
<evidence type="ECO:0000313" key="3">
    <source>
        <dbReference type="EMBL" id="KAJ8022107.1"/>
    </source>
</evidence>
<protein>
    <recommendedName>
        <fullName evidence="2">Immunoglobulin domain-containing protein</fullName>
    </recommendedName>
</protein>
<evidence type="ECO:0000259" key="2">
    <source>
        <dbReference type="SMART" id="SM00409"/>
    </source>
</evidence>
<keyword evidence="1" id="KW-1133">Transmembrane helix</keyword>
<comment type="caution">
    <text evidence="3">The sequence shown here is derived from an EMBL/GenBank/DDBJ whole genome shotgun (WGS) entry which is preliminary data.</text>
</comment>
<dbReference type="SMART" id="SM00409">
    <property type="entry name" value="IG"/>
    <property type="match status" value="2"/>
</dbReference>
<dbReference type="Gene3D" id="2.60.40.10">
    <property type="entry name" value="Immunoglobulins"/>
    <property type="match status" value="1"/>
</dbReference>
<dbReference type="InterPro" id="IPR003599">
    <property type="entry name" value="Ig_sub"/>
</dbReference>
<feature type="domain" description="Immunoglobulin" evidence="2">
    <location>
        <begin position="250"/>
        <end position="332"/>
    </location>
</feature>
<dbReference type="EMBL" id="JAIZAY010000021">
    <property type="protein sequence ID" value="KAJ8022107.1"/>
    <property type="molecule type" value="Genomic_DNA"/>
</dbReference>
<organism evidence="3 4">
    <name type="scientific">Holothuria leucospilota</name>
    <name type="common">Black long sea cucumber</name>
    <name type="synonym">Mertensiothuria leucospilota</name>
    <dbReference type="NCBI Taxonomy" id="206669"/>
    <lineage>
        <taxon>Eukaryota</taxon>
        <taxon>Metazoa</taxon>
        <taxon>Echinodermata</taxon>
        <taxon>Eleutherozoa</taxon>
        <taxon>Echinozoa</taxon>
        <taxon>Holothuroidea</taxon>
        <taxon>Aspidochirotacea</taxon>
        <taxon>Aspidochirotida</taxon>
        <taxon>Holothuriidae</taxon>
        <taxon>Holothuria</taxon>
    </lineage>
</organism>
<dbReference type="SUPFAM" id="SSF48726">
    <property type="entry name" value="Immunoglobulin"/>
    <property type="match status" value="1"/>
</dbReference>
<accession>A0A9Q0YKX6</accession>
<evidence type="ECO:0000313" key="4">
    <source>
        <dbReference type="Proteomes" id="UP001152320"/>
    </source>
</evidence>
<feature type="transmembrane region" description="Helical" evidence="1">
    <location>
        <begin position="342"/>
        <end position="362"/>
    </location>
</feature>
<keyword evidence="1" id="KW-0472">Membrane</keyword>
<dbReference type="InterPro" id="IPR036179">
    <property type="entry name" value="Ig-like_dom_sf"/>
</dbReference>
<dbReference type="Proteomes" id="UP001152320">
    <property type="component" value="Chromosome 21"/>
</dbReference>
<feature type="domain" description="Immunoglobulin" evidence="2">
    <location>
        <begin position="35"/>
        <end position="123"/>
    </location>
</feature>
<feature type="transmembrane region" description="Helical" evidence="1">
    <location>
        <begin position="12"/>
        <end position="31"/>
    </location>
</feature>
<evidence type="ECO:0000256" key="1">
    <source>
        <dbReference type="SAM" id="Phobius"/>
    </source>
</evidence>
<dbReference type="InterPro" id="IPR013783">
    <property type="entry name" value="Ig-like_fold"/>
</dbReference>
<keyword evidence="1" id="KW-0812">Transmembrane</keyword>